<keyword evidence="1" id="KW-0732">Signal</keyword>
<accession>A0A3N4LVA7</accession>
<keyword evidence="3" id="KW-1185">Reference proteome</keyword>
<proteinExistence type="predicted"/>
<protein>
    <submittedName>
        <fullName evidence="2">Uncharacterized protein</fullName>
    </submittedName>
</protein>
<dbReference type="InParanoid" id="A0A3N4LVA7"/>
<evidence type="ECO:0000256" key="1">
    <source>
        <dbReference type="SAM" id="SignalP"/>
    </source>
</evidence>
<feature type="chain" id="PRO_5018225168" evidence="1">
    <location>
        <begin position="25"/>
        <end position="144"/>
    </location>
</feature>
<reference evidence="2 3" key="1">
    <citation type="journal article" date="2018" name="Nat. Ecol. Evol.">
        <title>Pezizomycetes genomes reveal the molecular basis of ectomycorrhizal truffle lifestyle.</title>
        <authorList>
            <person name="Murat C."/>
            <person name="Payen T."/>
            <person name="Noel B."/>
            <person name="Kuo A."/>
            <person name="Morin E."/>
            <person name="Chen J."/>
            <person name="Kohler A."/>
            <person name="Krizsan K."/>
            <person name="Balestrini R."/>
            <person name="Da Silva C."/>
            <person name="Montanini B."/>
            <person name="Hainaut M."/>
            <person name="Levati E."/>
            <person name="Barry K.W."/>
            <person name="Belfiori B."/>
            <person name="Cichocki N."/>
            <person name="Clum A."/>
            <person name="Dockter R.B."/>
            <person name="Fauchery L."/>
            <person name="Guy J."/>
            <person name="Iotti M."/>
            <person name="Le Tacon F."/>
            <person name="Lindquist E.A."/>
            <person name="Lipzen A."/>
            <person name="Malagnac F."/>
            <person name="Mello A."/>
            <person name="Molinier V."/>
            <person name="Miyauchi S."/>
            <person name="Poulain J."/>
            <person name="Riccioni C."/>
            <person name="Rubini A."/>
            <person name="Sitrit Y."/>
            <person name="Splivallo R."/>
            <person name="Traeger S."/>
            <person name="Wang M."/>
            <person name="Zifcakova L."/>
            <person name="Wipf D."/>
            <person name="Zambonelli A."/>
            <person name="Paolocci F."/>
            <person name="Nowrousian M."/>
            <person name="Ottonello S."/>
            <person name="Baldrian P."/>
            <person name="Spatafora J.W."/>
            <person name="Henrissat B."/>
            <person name="Nagy L.G."/>
            <person name="Aury J.M."/>
            <person name="Wincker P."/>
            <person name="Grigoriev I.V."/>
            <person name="Bonfante P."/>
            <person name="Martin F.M."/>
        </authorList>
    </citation>
    <scope>NUCLEOTIDE SEQUENCE [LARGE SCALE GENOMIC DNA]</scope>
    <source>
        <strain evidence="2 3">ATCC MYA-4762</strain>
    </source>
</reference>
<gene>
    <name evidence="2" type="ORF">L211DRAFT_93499</name>
</gene>
<feature type="signal peptide" evidence="1">
    <location>
        <begin position="1"/>
        <end position="24"/>
    </location>
</feature>
<dbReference type="Proteomes" id="UP000267821">
    <property type="component" value="Unassembled WGS sequence"/>
</dbReference>
<evidence type="ECO:0000313" key="2">
    <source>
        <dbReference type="EMBL" id="RPB25628.1"/>
    </source>
</evidence>
<name>A0A3N4LVA7_9PEZI</name>
<dbReference type="EMBL" id="ML121537">
    <property type="protein sequence ID" value="RPB25628.1"/>
    <property type="molecule type" value="Genomic_DNA"/>
</dbReference>
<organism evidence="2 3">
    <name type="scientific">Terfezia boudieri ATCC MYA-4762</name>
    <dbReference type="NCBI Taxonomy" id="1051890"/>
    <lineage>
        <taxon>Eukaryota</taxon>
        <taxon>Fungi</taxon>
        <taxon>Dikarya</taxon>
        <taxon>Ascomycota</taxon>
        <taxon>Pezizomycotina</taxon>
        <taxon>Pezizomycetes</taxon>
        <taxon>Pezizales</taxon>
        <taxon>Pezizaceae</taxon>
        <taxon>Terfezia</taxon>
    </lineage>
</organism>
<dbReference type="AlphaFoldDB" id="A0A3N4LVA7"/>
<sequence length="144" mass="16295">MIRRENTSEKVYLLALLHLPSASADSLVLHEQYSHDIFPGGEFERNRFPWSDHQAWWKCRLCPASGKTIHTIASSIGDSWIQDDGLIPERLSDWMMIHSVYSTDHSACQSTRAARDETTGTNLSYSHAALCSSLSYITDISHKQ</sequence>
<evidence type="ECO:0000313" key="3">
    <source>
        <dbReference type="Proteomes" id="UP000267821"/>
    </source>
</evidence>